<gene>
    <name evidence="1" type="ORF">Taro_012624</name>
</gene>
<dbReference type="AlphaFoldDB" id="A0A843U9A3"/>
<dbReference type="EMBL" id="NMUH01000493">
    <property type="protein sequence ID" value="MQL80178.1"/>
    <property type="molecule type" value="Genomic_DNA"/>
</dbReference>
<accession>A0A843U9A3</accession>
<evidence type="ECO:0000313" key="1">
    <source>
        <dbReference type="EMBL" id="MQL80178.1"/>
    </source>
</evidence>
<keyword evidence="2" id="KW-1185">Reference proteome</keyword>
<comment type="caution">
    <text evidence="1">The sequence shown here is derived from an EMBL/GenBank/DDBJ whole genome shotgun (WGS) entry which is preliminary data.</text>
</comment>
<proteinExistence type="predicted"/>
<name>A0A843U9A3_COLES</name>
<sequence>MKKAAPDLWVDRGALELGGGGVQDYEKAHLGWFFNLRQCPLSAFTVGFLWCLGCTAPSAEDLGDGPAVVGVSSGSVPPAVILHPRDRSVSPSGSPNPWAAVPVFGFLVGAEGPGAGVVTVVRELVEHQKFESDGLVVAEHVPIDAQPQQFEQPGDPLP</sequence>
<reference evidence="1" key="1">
    <citation type="submission" date="2017-07" db="EMBL/GenBank/DDBJ databases">
        <title>Taro Niue Genome Assembly and Annotation.</title>
        <authorList>
            <person name="Atibalentja N."/>
            <person name="Keating K."/>
            <person name="Fields C.J."/>
        </authorList>
    </citation>
    <scope>NUCLEOTIDE SEQUENCE</scope>
    <source>
        <strain evidence="1">Niue_2</strain>
        <tissue evidence="1">Leaf</tissue>
    </source>
</reference>
<dbReference type="Proteomes" id="UP000652761">
    <property type="component" value="Unassembled WGS sequence"/>
</dbReference>
<evidence type="ECO:0000313" key="2">
    <source>
        <dbReference type="Proteomes" id="UP000652761"/>
    </source>
</evidence>
<organism evidence="1 2">
    <name type="scientific">Colocasia esculenta</name>
    <name type="common">Wild taro</name>
    <name type="synonym">Arum esculentum</name>
    <dbReference type="NCBI Taxonomy" id="4460"/>
    <lineage>
        <taxon>Eukaryota</taxon>
        <taxon>Viridiplantae</taxon>
        <taxon>Streptophyta</taxon>
        <taxon>Embryophyta</taxon>
        <taxon>Tracheophyta</taxon>
        <taxon>Spermatophyta</taxon>
        <taxon>Magnoliopsida</taxon>
        <taxon>Liliopsida</taxon>
        <taxon>Araceae</taxon>
        <taxon>Aroideae</taxon>
        <taxon>Colocasieae</taxon>
        <taxon>Colocasia</taxon>
    </lineage>
</organism>
<protein>
    <submittedName>
        <fullName evidence="1">Uncharacterized protein</fullName>
    </submittedName>
</protein>